<evidence type="ECO:0000313" key="1">
    <source>
        <dbReference type="EMBL" id="MBB5753405.1"/>
    </source>
</evidence>
<keyword evidence="1" id="KW-0413">Isomerase</keyword>
<dbReference type="RefSeq" id="WP_183856226.1">
    <property type="nucleotide sequence ID" value="NZ_JACHOO010000005.1"/>
</dbReference>
<evidence type="ECO:0000313" key="2">
    <source>
        <dbReference type="Proteomes" id="UP000523821"/>
    </source>
</evidence>
<dbReference type="Pfam" id="PF05336">
    <property type="entry name" value="rhaM"/>
    <property type="match status" value="1"/>
</dbReference>
<accession>A0A7W9FMJ0</accession>
<dbReference type="GO" id="GO:0062192">
    <property type="term" value="F:L-rhamnose mutarotase activity"/>
    <property type="evidence" value="ECO:0007669"/>
    <property type="project" value="UniProtKB-EC"/>
</dbReference>
<dbReference type="Gene3D" id="3.30.70.100">
    <property type="match status" value="1"/>
</dbReference>
<dbReference type="Proteomes" id="UP000523821">
    <property type="component" value="Unassembled WGS sequence"/>
</dbReference>
<dbReference type="PANTHER" id="PTHR34389:SF2">
    <property type="entry name" value="L-RHAMNOSE MUTAROTASE"/>
    <property type="match status" value="1"/>
</dbReference>
<proteinExistence type="predicted"/>
<dbReference type="InterPro" id="IPR011008">
    <property type="entry name" value="Dimeric_a/b-barrel"/>
</dbReference>
<dbReference type="PANTHER" id="PTHR34389">
    <property type="entry name" value="L-RHAMNOSE MUTAROTASE"/>
    <property type="match status" value="1"/>
</dbReference>
<dbReference type="EC" id="5.1.3.32" evidence="1"/>
<organism evidence="1 2">
    <name type="scientific">Prosthecomicrobium pneumaticum</name>
    <dbReference type="NCBI Taxonomy" id="81895"/>
    <lineage>
        <taxon>Bacteria</taxon>
        <taxon>Pseudomonadati</taxon>
        <taxon>Pseudomonadota</taxon>
        <taxon>Alphaproteobacteria</taxon>
        <taxon>Hyphomicrobiales</taxon>
        <taxon>Kaistiaceae</taxon>
        <taxon>Prosthecomicrobium</taxon>
    </lineage>
</organism>
<name>A0A7W9FMJ0_9HYPH</name>
<dbReference type="GO" id="GO:0019301">
    <property type="term" value="P:rhamnose catabolic process"/>
    <property type="evidence" value="ECO:0007669"/>
    <property type="project" value="TreeGrafter"/>
</dbReference>
<dbReference type="InterPro" id="IPR008000">
    <property type="entry name" value="Rham/fucose_mutarotase"/>
</dbReference>
<sequence length="115" mass="12833">MSRDSAPGDYVQFVYHLKPGAGPEYDRRHAAVWPELLEAIGAAGIEDYRIWRHGEIVVGRMRTRHGVAAANAFMAATAIQKAWTASLLPLFERYQTEDGEPLWLDEVFRFAGAGS</sequence>
<dbReference type="AlphaFoldDB" id="A0A7W9FMJ0"/>
<dbReference type="SUPFAM" id="SSF54909">
    <property type="entry name" value="Dimeric alpha+beta barrel"/>
    <property type="match status" value="1"/>
</dbReference>
<dbReference type="EMBL" id="JACHOO010000005">
    <property type="protein sequence ID" value="MBB5753405.1"/>
    <property type="molecule type" value="Genomic_DNA"/>
</dbReference>
<gene>
    <name evidence="1" type="ORF">GGQ63_002475</name>
</gene>
<reference evidence="1 2" key="1">
    <citation type="submission" date="2020-08" db="EMBL/GenBank/DDBJ databases">
        <title>Genomic Encyclopedia of Type Strains, Phase IV (KMG-IV): sequencing the most valuable type-strain genomes for metagenomic binning, comparative biology and taxonomic classification.</title>
        <authorList>
            <person name="Goeker M."/>
        </authorList>
    </citation>
    <scope>NUCLEOTIDE SEQUENCE [LARGE SCALE GENOMIC DNA]</scope>
    <source>
        <strain evidence="1 2">DSM 16268</strain>
    </source>
</reference>
<protein>
    <submittedName>
        <fullName evidence="1">L-rhamnose mutarotase</fullName>
        <ecNumber evidence="1">5.1.3.32</ecNumber>
    </submittedName>
</protein>
<keyword evidence="2" id="KW-1185">Reference proteome</keyword>
<comment type="caution">
    <text evidence="1">The sequence shown here is derived from an EMBL/GenBank/DDBJ whole genome shotgun (WGS) entry which is preliminary data.</text>
</comment>